<dbReference type="GO" id="GO:0005886">
    <property type="term" value="C:plasma membrane"/>
    <property type="evidence" value="ECO:0007669"/>
    <property type="project" value="UniProtKB-SubCell"/>
</dbReference>
<dbReference type="Gene3D" id="3.40.1710.10">
    <property type="entry name" value="abc type-2 transporter like domain"/>
    <property type="match status" value="1"/>
</dbReference>
<dbReference type="GO" id="GO:0140359">
    <property type="term" value="F:ABC-type transporter activity"/>
    <property type="evidence" value="ECO:0007669"/>
    <property type="project" value="InterPro"/>
</dbReference>
<dbReference type="Pfam" id="PF12698">
    <property type="entry name" value="ABC2_membrane_3"/>
    <property type="match status" value="1"/>
</dbReference>
<evidence type="ECO:0000256" key="6">
    <source>
        <dbReference type="SAM" id="Phobius"/>
    </source>
</evidence>
<comment type="subcellular location">
    <subcellularLocation>
        <location evidence="1">Cell membrane</location>
        <topology evidence="1">Multi-pass membrane protein</topology>
    </subcellularLocation>
</comment>
<feature type="transmembrane region" description="Helical" evidence="6">
    <location>
        <begin position="363"/>
        <end position="380"/>
    </location>
</feature>
<sequence>MSRSEFLTLAKKEVKDLFRDPKIIITMLVVPIVIFFILGEVMGYSISKTSEISNMTGVNIAVINYDNGTFSQYFINFIKNDLNSNVKVFANGTVYDLMRNGNYLIVFVIPNNFTYNIVNGVSANIESYTYIKEISISSLSQVSLASNLIISSFNRMVLLSYLAKAYPNMNATFFLNPVSANESVFINGNILPANTIESLTGPYIALIIAPILMFSIASSISASSMGTEKEEKTLEITLSLPVKRSYILLSKVLSSFVVSLIGLIGMSTAMLYYEYKIFSSTGISEAGGLNISSASSIISPTVLFLFALGFLFAIFVILLISIVASSLANNIREAQIIASYIWLPFLIPYILLIYVNISQLGSFGAFIVSILPASTPIIAIKSVFLGNYIYLLTSFIANILYIAIILYIGTKWFSGERIISSRPILSRKK</sequence>
<keyword evidence="5 6" id="KW-0472">Membrane</keyword>
<evidence type="ECO:0000313" key="8">
    <source>
        <dbReference type="EMBL" id="MBE9390621.1"/>
    </source>
</evidence>
<feature type="transmembrane region" description="Helical" evidence="6">
    <location>
        <begin position="302"/>
        <end position="324"/>
    </location>
</feature>
<dbReference type="AlphaFoldDB" id="A0A843AHZ7"/>
<feature type="transmembrane region" description="Helical" evidence="6">
    <location>
        <begin position="336"/>
        <end position="357"/>
    </location>
</feature>
<evidence type="ECO:0000256" key="2">
    <source>
        <dbReference type="ARBA" id="ARBA00022475"/>
    </source>
</evidence>
<keyword evidence="2" id="KW-1003">Cell membrane</keyword>
<evidence type="ECO:0000313" key="9">
    <source>
        <dbReference type="Proteomes" id="UP000652307"/>
    </source>
</evidence>
<feature type="transmembrane region" description="Helical" evidence="6">
    <location>
        <begin position="203"/>
        <end position="225"/>
    </location>
</feature>
<evidence type="ECO:0000256" key="1">
    <source>
        <dbReference type="ARBA" id="ARBA00004651"/>
    </source>
</evidence>
<reference evidence="8" key="1">
    <citation type="submission" date="2020-10" db="EMBL/GenBank/DDBJ databases">
        <title>Fervidococcus fontis strain 3639Fd - the first crenarchaeon capable of growth on lipids.</title>
        <authorList>
            <person name="Kochetkova T.V."/>
            <person name="Elcheninov A.G."/>
            <person name="Toschakov S.V."/>
            <person name="Kublanov I.V."/>
        </authorList>
    </citation>
    <scope>NUCLEOTIDE SEQUENCE</scope>
    <source>
        <strain evidence="8">3639Fd</strain>
    </source>
</reference>
<keyword evidence="4 6" id="KW-1133">Transmembrane helix</keyword>
<evidence type="ECO:0000259" key="7">
    <source>
        <dbReference type="Pfam" id="PF12698"/>
    </source>
</evidence>
<evidence type="ECO:0000256" key="3">
    <source>
        <dbReference type="ARBA" id="ARBA00022692"/>
    </source>
</evidence>
<feature type="transmembrane region" description="Helical" evidence="6">
    <location>
        <begin position="387"/>
        <end position="408"/>
    </location>
</feature>
<evidence type="ECO:0000256" key="5">
    <source>
        <dbReference type="ARBA" id="ARBA00023136"/>
    </source>
</evidence>
<organism evidence="8 9">
    <name type="scientific">Fervidicoccus fontis</name>
    <dbReference type="NCBI Taxonomy" id="683846"/>
    <lineage>
        <taxon>Archaea</taxon>
        <taxon>Thermoproteota</taxon>
        <taxon>Thermoprotei</taxon>
        <taxon>Fervidicoccales</taxon>
        <taxon>Fervidicoccaceae</taxon>
        <taxon>Fervidicoccus</taxon>
    </lineage>
</organism>
<dbReference type="RefSeq" id="WP_193803274.1">
    <property type="nucleotide sequence ID" value="NZ_JADEZV010000001.1"/>
</dbReference>
<feature type="transmembrane region" description="Helical" evidence="6">
    <location>
        <begin position="246"/>
        <end position="273"/>
    </location>
</feature>
<proteinExistence type="predicted"/>
<protein>
    <submittedName>
        <fullName evidence="8">ABC transporter permease</fullName>
    </submittedName>
</protein>
<keyword evidence="3 6" id="KW-0812">Transmembrane</keyword>
<comment type="caution">
    <text evidence="8">The sequence shown here is derived from an EMBL/GenBank/DDBJ whole genome shotgun (WGS) entry which is preliminary data.</text>
</comment>
<accession>A0A843AHZ7</accession>
<evidence type="ECO:0000256" key="4">
    <source>
        <dbReference type="ARBA" id="ARBA00022989"/>
    </source>
</evidence>
<dbReference type="InterPro" id="IPR051449">
    <property type="entry name" value="ABC-2_transporter_component"/>
</dbReference>
<dbReference type="InterPro" id="IPR013525">
    <property type="entry name" value="ABC2_TM"/>
</dbReference>
<feature type="domain" description="ABC-2 type transporter transmembrane" evidence="7">
    <location>
        <begin position="22"/>
        <end position="409"/>
    </location>
</feature>
<dbReference type="EMBL" id="JADEZV010000001">
    <property type="protein sequence ID" value="MBE9390621.1"/>
    <property type="molecule type" value="Genomic_DNA"/>
</dbReference>
<gene>
    <name evidence="8" type="ORF">IOK49_00765</name>
</gene>
<dbReference type="PANTHER" id="PTHR30294:SF29">
    <property type="entry name" value="MULTIDRUG ABC TRANSPORTER PERMEASE YBHS-RELATED"/>
    <property type="match status" value="1"/>
</dbReference>
<name>A0A843AHZ7_9CREN</name>
<feature type="transmembrane region" description="Helical" evidence="6">
    <location>
        <begin position="23"/>
        <end position="46"/>
    </location>
</feature>
<dbReference type="Proteomes" id="UP000652307">
    <property type="component" value="Unassembled WGS sequence"/>
</dbReference>
<dbReference type="PANTHER" id="PTHR30294">
    <property type="entry name" value="MEMBRANE COMPONENT OF ABC TRANSPORTER YHHJ-RELATED"/>
    <property type="match status" value="1"/>
</dbReference>